<dbReference type="PRINTS" id="PR00164">
    <property type="entry name" value="ABC2TRNSPORT"/>
</dbReference>
<dbReference type="PANTHER" id="PTHR43038">
    <property type="entry name" value="ATP-BINDING CASSETTE, SUB-FAMILY H, MEMBER 1"/>
    <property type="match status" value="1"/>
</dbReference>
<dbReference type="GO" id="GO:0140359">
    <property type="term" value="F:ABC-type transporter activity"/>
    <property type="evidence" value="ECO:0007669"/>
    <property type="project" value="InterPro"/>
</dbReference>
<dbReference type="PROSITE" id="PS00211">
    <property type="entry name" value="ABC_TRANSPORTER_1"/>
    <property type="match status" value="1"/>
</dbReference>
<dbReference type="CDD" id="cd03230">
    <property type="entry name" value="ABC_DR_subfamily_A"/>
    <property type="match status" value="1"/>
</dbReference>
<protein>
    <recommendedName>
        <fullName evidence="12">ABC transporter domain-containing protein</fullName>
    </recommendedName>
</protein>
<reference evidence="10" key="1">
    <citation type="submission" date="2021-01" db="EMBL/GenBank/DDBJ databases">
        <authorList>
            <person name="Li R."/>
            <person name="Bekaert M."/>
        </authorList>
    </citation>
    <scope>NUCLEOTIDE SEQUENCE</scope>
    <source>
        <strain evidence="10">Farmed</strain>
    </source>
</reference>
<dbReference type="AlphaFoldDB" id="A0A812E2F0"/>
<proteinExistence type="predicted"/>
<comment type="subcellular location">
    <subcellularLocation>
        <location evidence="1">Membrane</location>
        <topology evidence="1">Multi-pass membrane protein</topology>
    </subcellularLocation>
</comment>
<dbReference type="InterPro" id="IPR003439">
    <property type="entry name" value="ABC_transporter-like_ATP-bd"/>
</dbReference>
<sequence>MEFRFSLSMFKQLSVEMNLQLTVPKGAIYGLLGPSGCGKTTLLKCVVGKLKVDGGTVMCLGAPPGSPGHEVPGCKVGYMPQEIALYNEFTISETLMYFGILHGMSFTKVRERMAFLLEFLSLPNKKQLISTLSGGQKRRVSFAAALLQEPELLILDEPTVGVDPLLRERIWDHMMHIAKTSRITIIITTHYIEEARQANMVGLMRNGHLLAEETPSRLMSSYQMTNLEAVFLKLCQTDQNIINNERSVTPVYRSSTKRYLTYDEPPGEFTDEETPLITSFSVPDPTIYNPTCRQRARSYIPRFRNIFASAFKNITVMWRQIGLLIFEFIFPSVQIVLFCLCIGRDPFNLNVAVVNNDNGQLGNIFLQNVENYTIHQNYFHNYSTGLQSVKDGDCWGLLFIDKNFTEDLIIRFLDPKALDNNTLIGSTIQLNLDMTNEQVALIIQEKIIQAFQNFAYSELEQIGRNPALADIPITIMEPPVYGEKNPSFTNFMAPGIVLSITFFMATGLTTLAFVLERKEGLLERGFVAGLTAFEIMLAHVMTQMVVLTVQVTLMLIFAIVVFKVPYRGPLVWVVILVLFQGLCGMNLGILFSAVCDQETSAIQLALASVYPNLLLSGIIWPLEAIPTSLQYISKILPMTYATEAMRCIMSRGWDLTYFPVYRGYIVTLGWCFGILILAAICLRVRL</sequence>
<dbReference type="Pfam" id="PF12698">
    <property type="entry name" value="ABC2_membrane_3"/>
    <property type="match status" value="1"/>
</dbReference>
<dbReference type="InterPro" id="IPR013525">
    <property type="entry name" value="ABC2_TM"/>
</dbReference>
<dbReference type="SUPFAM" id="SSF52540">
    <property type="entry name" value="P-loop containing nucleoside triphosphate hydrolases"/>
    <property type="match status" value="1"/>
</dbReference>
<evidence type="ECO:0000256" key="5">
    <source>
        <dbReference type="ARBA" id="ARBA00022989"/>
    </source>
</evidence>
<dbReference type="Gene3D" id="3.40.1710.10">
    <property type="entry name" value="abc type-2 transporter like domain"/>
    <property type="match status" value="1"/>
</dbReference>
<dbReference type="Gene3D" id="3.40.50.300">
    <property type="entry name" value="P-loop containing nucleotide triphosphate hydrolases"/>
    <property type="match status" value="1"/>
</dbReference>
<feature type="transmembrane region" description="Helical" evidence="7">
    <location>
        <begin position="661"/>
        <end position="682"/>
    </location>
</feature>
<dbReference type="InterPro" id="IPR000412">
    <property type="entry name" value="ABC_2_transport"/>
</dbReference>
<evidence type="ECO:0000313" key="11">
    <source>
        <dbReference type="Proteomes" id="UP000597762"/>
    </source>
</evidence>
<organism evidence="10 11">
    <name type="scientific">Acanthosepion pharaonis</name>
    <name type="common">Pharaoh cuttlefish</name>
    <name type="synonym">Sepia pharaonis</name>
    <dbReference type="NCBI Taxonomy" id="158019"/>
    <lineage>
        <taxon>Eukaryota</taxon>
        <taxon>Metazoa</taxon>
        <taxon>Spiralia</taxon>
        <taxon>Lophotrochozoa</taxon>
        <taxon>Mollusca</taxon>
        <taxon>Cephalopoda</taxon>
        <taxon>Coleoidea</taxon>
        <taxon>Decapodiformes</taxon>
        <taxon>Sepiida</taxon>
        <taxon>Sepiina</taxon>
        <taxon>Sepiidae</taxon>
        <taxon>Acanthosepion</taxon>
    </lineage>
</organism>
<dbReference type="InterPro" id="IPR047817">
    <property type="entry name" value="ABC2_TM_bact-type"/>
</dbReference>
<feature type="transmembrane region" description="Helical" evidence="7">
    <location>
        <begin position="536"/>
        <end position="564"/>
    </location>
</feature>
<evidence type="ECO:0000256" key="4">
    <source>
        <dbReference type="ARBA" id="ARBA00022840"/>
    </source>
</evidence>
<comment type="caution">
    <text evidence="10">The sequence shown here is derived from an EMBL/GenBank/DDBJ whole genome shotgun (WGS) entry which is preliminary data.</text>
</comment>
<dbReference type="InterPro" id="IPR017871">
    <property type="entry name" value="ABC_transporter-like_CS"/>
</dbReference>
<evidence type="ECO:0000313" key="10">
    <source>
        <dbReference type="EMBL" id="CAE1313942.1"/>
    </source>
</evidence>
<dbReference type="PANTHER" id="PTHR43038:SF3">
    <property type="entry name" value="ABC TRANSPORTER G FAMILY MEMBER 20 ISOFORM X1"/>
    <property type="match status" value="1"/>
</dbReference>
<keyword evidence="4" id="KW-0067">ATP-binding</keyword>
<dbReference type="Proteomes" id="UP000597762">
    <property type="component" value="Unassembled WGS sequence"/>
</dbReference>
<evidence type="ECO:0000256" key="1">
    <source>
        <dbReference type="ARBA" id="ARBA00004141"/>
    </source>
</evidence>
<keyword evidence="2 7" id="KW-0812">Transmembrane</keyword>
<dbReference type="GO" id="GO:0043190">
    <property type="term" value="C:ATP-binding cassette (ABC) transporter complex"/>
    <property type="evidence" value="ECO:0007669"/>
    <property type="project" value="InterPro"/>
</dbReference>
<feature type="transmembrane region" description="Helical" evidence="7">
    <location>
        <begin position="570"/>
        <end position="594"/>
    </location>
</feature>
<dbReference type="InterPro" id="IPR027417">
    <property type="entry name" value="P-loop_NTPase"/>
</dbReference>
<evidence type="ECO:0000256" key="6">
    <source>
        <dbReference type="ARBA" id="ARBA00023136"/>
    </source>
</evidence>
<evidence type="ECO:0000256" key="7">
    <source>
        <dbReference type="SAM" id="Phobius"/>
    </source>
</evidence>
<dbReference type="InterPro" id="IPR003593">
    <property type="entry name" value="AAA+_ATPase"/>
</dbReference>
<keyword evidence="6 7" id="KW-0472">Membrane</keyword>
<dbReference type="SMART" id="SM00382">
    <property type="entry name" value="AAA"/>
    <property type="match status" value="1"/>
</dbReference>
<dbReference type="PROSITE" id="PS51012">
    <property type="entry name" value="ABC_TM2"/>
    <property type="match status" value="1"/>
</dbReference>
<evidence type="ECO:0000256" key="3">
    <source>
        <dbReference type="ARBA" id="ARBA00022741"/>
    </source>
</evidence>
<dbReference type="PROSITE" id="PS50893">
    <property type="entry name" value="ABC_TRANSPORTER_2"/>
    <property type="match status" value="1"/>
</dbReference>
<evidence type="ECO:0000259" key="8">
    <source>
        <dbReference type="PROSITE" id="PS50893"/>
    </source>
</evidence>
<dbReference type="Pfam" id="PF00005">
    <property type="entry name" value="ABC_tran"/>
    <property type="match status" value="1"/>
</dbReference>
<gene>
    <name evidence="10" type="ORF">SPHA_64946</name>
</gene>
<evidence type="ECO:0000259" key="9">
    <source>
        <dbReference type="PROSITE" id="PS51012"/>
    </source>
</evidence>
<accession>A0A812E2F0</accession>
<keyword evidence="5 7" id="KW-1133">Transmembrane helix</keyword>
<dbReference type="GO" id="GO:0005524">
    <property type="term" value="F:ATP binding"/>
    <property type="evidence" value="ECO:0007669"/>
    <property type="project" value="UniProtKB-KW"/>
</dbReference>
<keyword evidence="3" id="KW-0547">Nucleotide-binding</keyword>
<name>A0A812E2F0_ACAPH</name>
<evidence type="ECO:0008006" key="12">
    <source>
        <dbReference type="Google" id="ProtNLM"/>
    </source>
</evidence>
<dbReference type="EMBL" id="CAHIKZ030004679">
    <property type="protein sequence ID" value="CAE1313942.1"/>
    <property type="molecule type" value="Genomic_DNA"/>
</dbReference>
<dbReference type="OrthoDB" id="6150516at2759"/>
<evidence type="ECO:0000256" key="2">
    <source>
        <dbReference type="ARBA" id="ARBA00022692"/>
    </source>
</evidence>
<feature type="domain" description="ABC transmembrane type-2" evidence="9">
    <location>
        <begin position="457"/>
        <end position="685"/>
    </location>
</feature>
<feature type="domain" description="ABC transporter" evidence="8">
    <location>
        <begin position="1"/>
        <end position="231"/>
    </location>
</feature>
<dbReference type="GO" id="GO:0016887">
    <property type="term" value="F:ATP hydrolysis activity"/>
    <property type="evidence" value="ECO:0007669"/>
    <property type="project" value="InterPro"/>
</dbReference>
<keyword evidence="11" id="KW-1185">Reference proteome</keyword>
<feature type="transmembrane region" description="Helical" evidence="7">
    <location>
        <begin position="491"/>
        <end position="515"/>
    </location>
</feature>